<sequence length="329" mass="35212">MEGVEETATEAAAAEGAAAEAALGDASADCTVDGAGRLVLRLSAPALAPTARPRLLFVLRTPDARADETGHVLDLARRDDGRWHATLGAEPVLAEGRWDPYLVDGLPDGEPRRRLRPGLLDLRALVGREPADGTADGERPLAVRLPYVTVDRRLAVRTWLRTAHAEAGEIRVGDHALTVCGRLYGARLGDGAAALLRRRGAGTVREAALRADGAHDFTFTVDHRDLLAERGPGPGGDGDAGLDVWDAFVRPEAAAPGNPPSRWVRVGRLLDDVLDRKNVFVYPARTLDGVRVRPYYTVDNELAVELAPVPGSTAASGVRRGVLARLRRR</sequence>
<evidence type="ECO:0008006" key="3">
    <source>
        <dbReference type="Google" id="ProtNLM"/>
    </source>
</evidence>
<dbReference type="AlphaFoldDB" id="A0A345XWV4"/>
<evidence type="ECO:0000313" key="1">
    <source>
        <dbReference type="EMBL" id="AXK36120.1"/>
    </source>
</evidence>
<dbReference type="EMBL" id="CP031320">
    <property type="protein sequence ID" value="AXK36120.1"/>
    <property type="molecule type" value="Genomic_DNA"/>
</dbReference>
<dbReference type="Proteomes" id="UP000254425">
    <property type="component" value="Chromosome"/>
</dbReference>
<proteinExistence type="predicted"/>
<gene>
    <name evidence="1" type="ORF">DVA86_29540</name>
</gene>
<evidence type="ECO:0000313" key="2">
    <source>
        <dbReference type="Proteomes" id="UP000254425"/>
    </source>
</evidence>
<dbReference type="KEGG" id="sarm:DVA86_29540"/>
<accession>A0A345XWV4</accession>
<protein>
    <recommendedName>
        <fullName evidence="3">Transferase</fullName>
    </recommendedName>
</protein>
<keyword evidence="2" id="KW-1185">Reference proteome</keyword>
<reference evidence="1 2" key="1">
    <citation type="submission" date="2018-07" db="EMBL/GenBank/DDBJ databases">
        <title>Draft genome of the type strain Streptomyces armeniacus ATCC 15676.</title>
        <authorList>
            <person name="Labana P."/>
            <person name="Gosse J.T."/>
            <person name="Boddy C.N."/>
        </authorList>
    </citation>
    <scope>NUCLEOTIDE SEQUENCE [LARGE SCALE GENOMIC DNA]</scope>
    <source>
        <strain evidence="1 2">ATCC 15676</strain>
    </source>
</reference>
<name>A0A345XWV4_9ACTN</name>
<organism evidence="1 2">
    <name type="scientific">Streptomyces armeniacus</name>
    <dbReference type="NCBI Taxonomy" id="83291"/>
    <lineage>
        <taxon>Bacteria</taxon>
        <taxon>Bacillati</taxon>
        <taxon>Actinomycetota</taxon>
        <taxon>Actinomycetes</taxon>
        <taxon>Kitasatosporales</taxon>
        <taxon>Streptomycetaceae</taxon>
        <taxon>Streptomyces</taxon>
    </lineage>
</organism>